<accession>A0A398C6L5</accession>
<dbReference type="AlphaFoldDB" id="A0A398C6L5"/>
<feature type="signal peptide" evidence="1">
    <location>
        <begin position="1"/>
        <end position="23"/>
    </location>
</feature>
<dbReference type="EMBL" id="QXJC01000014">
    <property type="protein sequence ID" value="RID96897.1"/>
    <property type="molecule type" value="Genomic_DNA"/>
</dbReference>
<dbReference type="RefSeq" id="WP_119110587.1">
    <property type="nucleotide sequence ID" value="NZ_QXJC01000014.1"/>
</dbReference>
<keyword evidence="3" id="KW-1185">Reference proteome</keyword>
<evidence type="ECO:0000256" key="1">
    <source>
        <dbReference type="SAM" id="SignalP"/>
    </source>
</evidence>
<name>A0A398C6L5_9BURK</name>
<feature type="chain" id="PRO_5017346021" evidence="1">
    <location>
        <begin position="24"/>
        <end position="333"/>
    </location>
</feature>
<reference evidence="2 3" key="1">
    <citation type="submission" date="2018-09" db="EMBL/GenBank/DDBJ databases">
        <title>Draft genome of Simplicispira sp. NY-02.</title>
        <authorList>
            <person name="Im W.T."/>
        </authorList>
    </citation>
    <scope>NUCLEOTIDE SEQUENCE [LARGE SCALE GENOMIC DNA]</scope>
    <source>
        <strain evidence="2 3">NY-02</strain>
    </source>
</reference>
<dbReference type="Proteomes" id="UP000266302">
    <property type="component" value="Unassembled WGS sequence"/>
</dbReference>
<keyword evidence="1" id="KW-0732">Signal</keyword>
<evidence type="ECO:0000313" key="2">
    <source>
        <dbReference type="EMBL" id="RID96897.1"/>
    </source>
</evidence>
<organism evidence="2 3">
    <name type="scientific">Simplicispira hankyongi</name>
    <dbReference type="NCBI Taxonomy" id="2315688"/>
    <lineage>
        <taxon>Bacteria</taxon>
        <taxon>Pseudomonadati</taxon>
        <taxon>Pseudomonadota</taxon>
        <taxon>Betaproteobacteria</taxon>
        <taxon>Burkholderiales</taxon>
        <taxon>Comamonadaceae</taxon>
        <taxon>Simplicispira</taxon>
    </lineage>
</organism>
<dbReference type="OrthoDB" id="8901010at2"/>
<proteinExistence type="predicted"/>
<protein>
    <submittedName>
        <fullName evidence="2">Uncharacterized protein</fullName>
    </submittedName>
</protein>
<gene>
    <name evidence="2" type="ORF">D3F03_16835</name>
</gene>
<sequence>MHKILALALAATSALALTSGVWAESPATGHIHLLLLDAQQQPVVHATVRGACQSDDGSFFGGQKLPAPWSCTSDAQGVCSAELRLLPKPGSDRANACKALAATEITEAGAAADKSSYFTFFADGQAQSYNLLQKGASWKHGDYFFKSLDNQAAFEALVGRNDSNFYKSRIALKDDPAAPALMLDTAAAHAPESREYPNTEFLRVRIDRKTHQPSVQVVVTDTYTDYSMHLLSEARYGAAAGEKSVALSVDKQGSTCNMRDLFERKCSYQESASFPVDMDAFRQAAAAYQPARRTQWRFQIRAKSGHEQTRTLSHAEFHAVAQALDEVLAGQRN</sequence>
<evidence type="ECO:0000313" key="3">
    <source>
        <dbReference type="Proteomes" id="UP000266302"/>
    </source>
</evidence>
<comment type="caution">
    <text evidence="2">The sequence shown here is derived from an EMBL/GenBank/DDBJ whole genome shotgun (WGS) entry which is preliminary data.</text>
</comment>